<organism evidence="18 19">
    <name type="scientific">Myodes glareolus</name>
    <name type="common">Bank vole</name>
    <name type="synonym">Clethrionomys glareolus</name>
    <dbReference type="NCBI Taxonomy" id="447135"/>
    <lineage>
        <taxon>Eukaryota</taxon>
        <taxon>Metazoa</taxon>
        <taxon>Chordata</taxon>
        <taxon>Craniata</taxon>
        <taxon>Vertebrata</taxon>
        <taxon>Euteleostomi</taxon>
        <taxon>Mammalia</taxon>
        <taxon>Eutheria</taxon>
        <taxon>Euarchontoglires</taxon>
        <taxon>Glires</taxon>
        <taxon>Rodentia</taxon>
        <taxon>Myomorpha</taxon>
        <taxon>Muroidea</taxon>
        <taxon>Cricetidae</taxon>
        <taxon>Arvicolinae</taxon>
        <taxon>Myodes</taxon>
    </lineage>
</organism>
<gene>
    <name evidence="18" type="ORF">U0070_021770</name>
</gene>
<evidence type="ECO:0000256" key="10">
    <source>
        <dbReference type="ARBA" id="ARBA00031950"/>
    </source>
</evidence>
<dbReference type="Pfam" id="PF01128">
    <property type="entry name" value="IspD"/>
    <property type="match status" value="1"/>
</dbReference>
<dbReference type="GO" id="GO:0003735">
    <property type="term" value="F:structural constituent of ribosome"/>
    <property type="evidence" value="ECO:0007669"/>
    <property type="project" value="InterPro"/>
</dbReference>
<keyword evidence="8" id="KW-0808">Transferase</keyword>
<dbReference type="GO" id="GO:0005829">
    <property type="term" value="C:cytosol"/>
    <property type="evidence" value="ECO:0007669"/>
    <property type="project" value="UniProtKB-SubCell"/>
</dbReference>
<evidence type="ECO:0000256" key="9">
    <source>
        <dbReference type="ARBA" id="ARBA00022695"/>
    </source>
</evidence>
<comment type="catalytic activity">
    <reaction evidence="14">
        <text>D-ribose 5-phosphate + CTP + H(+) = CDP-D-ribose + diphosphate</text>
        <dbReference type="Rhea" id="RHEA:53872"/>
        <dbReference type="ChEBI" id="CHEBI:15378"/>
        <dbReference type="ChEBI" id="CHEBI:33019"/>
        <dbReference type="ChEBI" id="CHEBI:37563"/>
        <dbReference type="ChEBI" id="CHEBI:78346"/>
        <dbReference type="ChEBI" id="CHEBI:137525"/>
    </reaction>
</comment>
<dbReference type="PANTHER" id="PTHR43015">
    <property type="entry name" value="D-RIBITOL-5-PHOSPHATE CYTIDYLYLTRANSFERASE"/>
    <property type="match status" value="1"/>
</dbReference>
<comment type="subcellular location">
    <subcellularLocation>
        <location evidence="1">Cytoplasm</location>
        <location evidence="1">Cytosol</location>
    </subcellularLocation>
</comment>
<name>A0AAW0IFP7_MYOGA</name>
<comment type="pathway">
    <text evidence="2">Protein modification; protein glycosylation.</text>
</comment>
<evidence type="ECO:0000256" key="11">
    <source>
        <dbReference type="ARBA" id="ARBA00032606"/>
    </source>
</evidence>
<protein>
    <recommendedName>
        <fullName evidence="6">D-ribitol-5-phosphate cytidylyltransferase</fullName>
        <ecNumber evidence="5">2.7.7.40</ecNumber>
    </recommendedName>
    <alternativeName>
        <fullName evidence="10">2-C-methyl-D-erythritol 4-phosphate cytidylyltransferase-like protein</fullName>
    </alternativeName>
    <alternativeName>
        <fullName evidence="11">Isoprenoid synthase domain-containing protein</fullName>
    </alternativeName>
</protein>
<dbReference type="InterPro" id="IPR029044">
    <property type="entry name" value="Nucleotide-diphossugar_trans"/>
</dbReference>
<sequence length="1321" mass="145693">MDILEVLVSVEYKIMTTPDKQVNLSHAFLDVVCWIKDIVVVVTAENMEAMRSVIQRYRHKRISLAEAGATRHRSIFNGLKALAEDQPDVVIIHDAVRPFVEEDILLRVVTAAKEHGILTGSYSSLSKRFYLLACDVTDASDAAGAIRPLVSTVISPSADGCLDHSLDRAKHRASEMPQAFLFDVIYEAYQQETFSTENVLTGRGPHRRLEHLLTDGAVEIVFRVGRGRRELLGHGEGWAGKAAALAGARVAVAALGPRPRQSPEGGGSRCSDYDLEFGTECLQLALKYSQTKAKLVEGPPDLWKINTPLRRITTQIPPCEGDMTELGLGAPEAVQAALSAPQGTPEAVQAALSAPQGTPEAPVTYKQDLYAAESMIKGMFDLVIVSSPCFRKLPPFGAESVSHKKLSVQNAQRPALRLQRAAMCVNITSTVLDHTGGDVQNLLTDQCYSFICVNVVSSDFQETQKFLNILEESGLPLLYPVVVVLVHCLDLTLAPLAAKMESLMWIRALAEDMKKRNVLLSGLLLNYSKFGIQFELDLMSTVFHDEQKLQESLQQGASIIAALIKERSSALAGIRLLALLNGGMYDPMAIKTGRKDTGDRLQVMAKDIYGAEEFQPFLQHVGDTEVSLLAVREEELPLLCLLGIGKCSSEELGVGGDERPQTIELEDLLGRNQPGSVHLIFKALLSRSSSNVDFRIGYNNIKVHRVEYVFENSQEKFDIEGEAGKLTLYVPHETDASGFCESNRFSPDCCVVRRSVLSTSITEFYQFPSGPMLLAAATFIYSAWHTSAFATSPSSAAVVLTGIELTQDPSACKSHQIPPHARSHQIPPHARNHQIPPHARSHQAASGLELGRQSRERNHTAANQIYTLNTGGTVARVQIGQVLVSFRTKLQTKEHVMEAPRRAEFKFPGRQKIHISKKWGFTKFNADEFEDMVAEKRLIPDGCGVKYIPNRGPLDNLKEAKKESIASQFCVDILSQAEHLCKKRRFPQGFCCITVPLWPDAANPFLSHSVCTALHTDTRQLAKYPGMAEKEVAEKDKMRMIGDNRELHFVERAMYLLKDQKFINLKIAEITCDHGRIIFELKSFGFLIKDEMNALYVYFISQHARERTMTSLCSALPQVRARSNFSKETLSLEEEFGATGLPMALGRGRTAKCVKETSDQGSPQLGEEACENQLENASGCGHFGTASYQGVTFLDTMSSPFSHIDHFRLKPKVNGEKICCTHSLRLIKKEKPSGFVCHQEDWKSTDMGDSPARAVLCRHLGDSSARATVCCQGELNIKSAVCSDLNVTIMTLLRGFPRMGLSLVEKKLPVGAAPCEANGNL</sequence>
<dbReference type="GO" id="GO:0006412">
    <property type="term" value="P:translation"/>
    <property type="evidence" value="ECO:0007669"/>
    <property type="project" value="InterPro"/>
</dbReference>
<dbReference type="InterPro" id="IPR040635">
    <property type="entry name" value="ISPD_C"/>
</dbReference>
<comment type="similarity">
    <text evidence="3">Belongs to the IspD/TarI cytidylyltransferase family. IspD subfamily.</text>
</comment>
<dbReference type="Gene3D" id="3.90.550.10">
    <property type="entry name" value="Spore Coat Polysaccharide Biosynthesis Protein SpsA, Chain A"/>
    <property type="match status" value="1"/>
</dbReference>
<dbReference type="PROSITE" id="PS01295">
    <property type="entry name" value="ISPD"/>
    <property type="match status" value="1"/>
</dbReference>
<dbReference type="Pfam" id="PF18706">
    <property type="entry name" value="ISPD_C"/>
    <property type="match status" value="1"/>
</dbReference>
<dbReference type="PANTHER" id="PTHR43015:SF1">
    <property type="entry name" value="D-RIBITOL-5-PHOSPHATE CYTIDYLYLTRANSFERASE"/>
    <property type="match status" value="1"/>
</dbReference>
<dbReference type="InterPro" id="IPR034683">
    <property type="entry name" value="IspD/TarI"/>
</dbReference>
<evidence type="ECO:0000256" key="14">
    <source>
        <dbReference type="ARBA" id="ARBA00048814"/>
    </source>
</evidence>
<evidence type="ECO:0000256" key="6">
    <source>
        <dbReference type="ARBA" id="ARBA00015848"/>
    </source>
</evidence>
<evidence type="ECO:0000256" key="16">
    <source>
        <dbReference type="SAM" id="MobiDB-lite"/>
    </source>
</evidence>
<dbReference type="SUPFAM" id="SSF54686">
    <property type="entry name" value="Ribosomal protein L16p/L10e"/>
    <property type="match status" value="1"/>
</dbReference>
<evidence type="ECO:0000256" key="13">
    <source>
        <dbReference type="ARBA" id="ARBA00048797"/>
    </source>
</evidence>
<evidence type="ECO:0000313" key="19">
    <source>
        <dbReference type="Proteomes" id="UP001488838"/>
    </source>
</evidence>
<dbReference type="EC" id="2.7.7.40" evidence="5"/>
<evidence type="ECO:0000256" key="1">
    <source>
        <dbReference type="ARBA" id="ARBA00004514"/>
    </source>
</evidence>
<dbReference type="Gene3D" id="3.30.60.300">
    <property type="match status" value="1"/>
</dbReference>
<evidence type="ECO:0000313" key="18">
    <source>
        <dbReference type="EMBL" id="KAK7813011.1"/>
    </source>
</evidence>
<dbReference type="InterPro" id="IPR018294">
    <property type="entry name" value="ISPD_synthase_CS"/>
</dbReference>
<dbReference type="EMBL" id="JBBHLL010000140">
    <property type="protein sequence ID" value="KAK7813011.1"/>
    <property type="molecule type" value="Genomic_DNA"/>
</dbReference>
<dbReference type="GO" id="GO:0035269">
    <property type="term" value="P:protein O-linked glycosylation via mannose"/>
    <property type="evidence" value="ECO:0007669"/>
    <property type="project" value="TreeGrafter"/>
</dbReference>
<evidence type="ECO:0000259" key="17">
    <source>
        <dbReference type="Pfam" id="PF18706"/>
    </source>
</evidence>
<comment type="catalytic activity">
    <reaction evidence="15">
        <text>D-ribitol 5-phosphate + CTP + H(+) = CDP-L-ribitol + diphosphate</text>
        <dbReference type="Rhea" id="RHEA:12456"/>
        <dbReference type="ChEBI" id="CHEBI:15378"/>
        <dbReference type="ChEBI" id="CHEBI:33019"/>
        <dbReference type="ChEBI" id="CHEBI:37563"/>
        <dbReference type="ChEBI" id="CHEBI:57608"/>
        <dbReference type="ChEBI" id="CHEBI:57695"/>
        <dbReference type="EC" id="2.7.7.40"/>
    </reaction>
</comment>
<evidence type="ECO:0000256" key="3">
    <source>
        <dbReference type="ARBA" id="ARBA00009789"/>
    </source>
</evidence>
<comment type="subunit">
    <text evidence="4">Homodimer.</text>
</comment>
<evidence type="ECO:0000256" key="4">
    <source>
        <dbReference type="ARBA" id="ARBA00011738"/>
    </source>
</evidence>
<evidence type="ECO:0000256" key="2">
    <source>
        <dbReference type="ARBA" id="ARBA00004922"/>
    </source>
</evidence>
<dbReference type="Proteomes" id="UP001488838">
    <property type="component" value="Unassembled WGS sequence"/>
</dbReference>
<evidence type="ECO:0000256" key="12">
    <source>
        <dbReference type="ARBA" id="ARBA00045509"/>
    </source>
</evidence>
<dbReference type="GO" id="GO:0008299">
    <property type="term" value="P:isoprenoid biosynthetic process"/>
    <property type="evidence" value="ECO:0007669"/>
    <property type="project" value="InterPro"/>
</dbReference>
<evidence type="ECO:0000256" key="8">
    <source>
        <dbReference type="ARBA" id="ARBA00022679"/>
    </source>
</evidence>
<dbReference type="GO" id="GO:0005840">
    <property type="term" value="C:ribosome"/>
    <property type="evidence" value="ECO:0007669"/>
    <property type="project" value="InterPro"/>
</dbReference>
<dbReference type="SUPFAM" id="SSF53448">
    <property type="entry name" value="Nucleotide-diphospho-sugar transferases"/>
    <property type="match status" value="1"/>
</dbReference>
<dbReference type="Gene3D" id="3.90.1170.10">
    <property type="entry name" value="Ribosomal protein L10e/L16"/>
    <property type="match status" value="1"/>
</dbReference>
<keyword evidence="7" id="KW-0963">Cytoplasm</keyword>
<dbReference type="FunFam" id="3.30.60.300:FF:000001">
    <property type="entry name" value="60S ribosomal protein L10"/>
    <property type="match status" value="1"/>
</dbReference>
<evidence type="ECO:0000256" key="7">
    <source>
        <dbReference type="ARBA" id="ARBA00022490"/>
    </source>
</evidence>
<comment type="catalytic activity">
    <reaction evidence="13">
        <text>D-ribulose 5-phosphate + CTP + H(+) = CDP-D-ribulose + diphosphate</text>
        <dbReference type="Rhea" id="RHEA:53612"/>
        <dbReference type="ChEBI" id="CHEBI:15378"/>
        <dbReference type="ChEBI" id="CHEBI:33019"/>
        <dbReference type="ChEBI" id="CHEBI:37563"/>
        <dbReference type="ChEBI" id="CHEBI:58121"/>
        <dbReference type="ChEBI" id="CHEBI:137524"/>
    </reaction>
</comment>
<keyword evidence="9" id="KW-0548">Nucleotidyltransferase</keyword>
<proteinExistence type="inferred from homology"/>
<dbReference type="GO" id="GO:0047349">
    <property type="term" value="F:D-ribitol-5-phosphate cytidylyltransferase activity"/>
    <property type="evidence" value="ECO:0007669"/>
    <property type="project" value="UniProtKB-EC"/>
</dbReference>
<dbReference type="InterPro" id="IPR036920">
    <property type="entry name" value="Ribosomal_uL16_sf"/>
</dbReference>
<feature type="domain" description="D-ribitol-5-phosphate cytidylyltransferase C-terminal" evidence="17">
    <location>
        <begin position="418"/>
        <end position="529"/>
    </location>
</feature>
<accession>A0AAW0IFP7</accession>
<feature type="region of interest" description="Disordered" evidence="16">
    <location>
        <begin position="810"/>
        <end position="848"/>
    </location>
</feature>
<comment type="caution">
    <text evidence="18">The sequence shown here is derived from an EMBL/GenBank/DDBJ whole genome shotgun (WGS) entry which is preliminary data.</text>
</comment>
<evidence type="ECO:0000256" key="15">
    <source>
        <dbReference type="ARBA" id="ARBA00049484"/>
    </source>
</evidence>
<reference evidence="18 19" key="1">
    <citation type="journal article" date="2023" name="bioRxiv">
        <title>Conserved and derived expression patterns and positive selection on dental genes reveal complex evolutionary context of ever-growing rodent molars.</title>
        <authorList>
            <person name="Calamari Z.T."/>
            <person name="Song A."/>
            <person name="Cohen E."/>
            <person name="Akter M."/>
            <person name="Roy R.D."/>
            <person name="Hallikas O."/>
            <person name="Christensen M.M."/>
            <person name="Li P."/>
            <person name="Marangoni P."/>
            <person name="Jernvall J."/>
            <person name="Klein O.D."/>
        </authorList>
    </citation>
    <scope>NUCLEOTIDE SEQUENCE [LARGE SCALE GENOMIC DNA]</scope>
    <source>
        <strain evidence="18">V071</strain>
    </source>
</reference>
<evidence type="ECO:0000256" key="5">
    <source>
        <dbReference type="ARBA" id="ARBA00012488"/>
    </source>
</evidence>
<comment type="function">
    <text evidence="12">Cytidylyltransferase required for protein O-linked mannosylation. Catalyzes the formation of CDP-ribitol nucleotide sugar from D-ribitol 5-phosphate. CDP-ribitol is a substrate of FKTN during the biosynthesis of the phosphorylated O-mannosyl trisaccharide (N-acetylgalactosamine-beta-3-N-acetylglucosamine-beta-4-(phosphate-6-)mannose), a carbohydrate structure present in alpha-dystroglycan (DAG1), which is required for binding laminin G-like domain-containing extracellular proteins with high affinity. Shows activity toward other pentose phosphate sugars and mediates formation of CDP-ribulose or CDP-ribose using CTP and ribulose-5-phosphate or ribose-5-phosphate, respectively. Not involved in dolichol production.</text>
</comment>
<keyword evidence="19" id="KW-1185">Reference proteome</keyword>